<feature type="compositionally biased region" description="Basic and acidic residues" evidence="1">
    <location>
        <begin position="419"/>
        <end position="429"/>
    </location>
</feature>
<dbReference type="Pfam" id="PF18821">
    <property type="entry name" value="LPD7"/>
    <property type="match status" value="1"/>
</dbReference>
<feature type="compositionally biased region" description="Low complexity" evidence="1">
    <location>
        <begin position="467"/>
        <end position="476"/>
    </location>
</feature>
<evidence type="ECO:0000313" key="3">
    <source>
        <dbReference type="EMBL" id="QZN95448.1"/>
    </source>
</evidence>
<sequence>MLIRVSGYNSGVKEYLEEGVKNGRDYSRDELDERVVLEGDLNLTDRVYKSITDRGQNRYTTFTLSFREDEIPNHVMQSITKEFREFIMYAYEEEEYNFYAEAHLPKLKEVYDKRTGEKIERKPHIHIVVPKVNLLSGRVNDIIGDHDSTEKYLEAFQEYINQKYTLASPREHVRVNPYNSADVLSRYKGDDFRGKNREFKQSLVKEVIDSDIRTRQGFYSAVSKYGEIRIRNQGKEDEYIAVKLPGDEKFTNLKETIFHDSFIMDRKLAKPPLAKHVISDRLHEWPMRSKEIKYVAKASKSFRNDYYSHSDLNEKIKILGVEQLRFYEKFGGQHELHPSEWSGSYERSSTETRRGQHAGATHSLQGMSRSDVATDRETRGTTGAVFLPGNACVYVEQPAAGGNHRLRSDLYVGGTSGTEADREGTEAVRQRRQGTQEGPGETRERDTGYSEGESQTGTRREGGEGQAGSRTETTTAEGREGTGAGSESREGAPPGREETTEVDTNPSPTRYTADAYPNDRGSIESYRYTGVPELGRSDSNFSIRGGSGPGNKQLGIPVYARNPRKSADVSAVERNSIRLFSEPSNTSTTKRTQVRLIKRLMPKPPKNASYVAACLQRRQEQTELSSPQRSALYRADQKYFETRRAIISDKRLSNRDKTQFLSVLTFERLKAHLLIKQPQGNNQHEDYVMSSENIKSKIKPETKYRNTVSGAEEAERGPQDAKERFRKLSQQLEHDLGERSLREKVRIITAADLYTRKSKLSDNVHYLDNTSHKTLFIDTGKTIAVSKHGLNESAVAVALELAKEKFGSTLTVKGTETFKNTAIEGLC</sequence>
<evidence type="ECO:0000259" key="2">
    <source>
        <dbReference type="Pfam" id="PF18821"/>
    </source>
</evidence>
<feature type="region of interest" description="Disordered" evidence="1">
    <location>
        <begin position="702"/>
        <end position="724"/>
    </location>
</feature>
<gene>
    <name evidence="3" type="ORF">K6K13_20090</name>
</gene>
<dbReference type="RefSeq" id="WP_222158546.1">
    <property type="nucleotide sequence ID" value="NZ_CP081864.1"/>
</dbReference>
<feature type="compositionally biased region" description="Basic and acidic residues" evidence="1">
    <location>
        <begin position="487"/>
        <end position="499"/>
    </location>
</feature>
<feature type="region of interest" description="Disordered" evidence="1">
    <location>
        <begin position="335"/>
        <end position="384"/>
    </location>
</feature>
<dbReference type="Proteomes" id="UP000825886">
    <property type="component" value="Chromosome"/>
</dbReference>
<accession>A0ABX9AL04</accession>
<evidence type="ECO:0000256" key="1">
    <source>
        <dbReference type="SAM" id="MobiDB-lite"/>
    </source>
</evidence>
<feature type="region of interest" description="Disordered" evidence="1">
    <location>
        <begin position="404"/>
        <end position="524"/>
    </location>
</feature>
<feature type="domain" description="Large polyvalent protein-associated" evidence="2">
    <location>
        <begin position="758"/>
        <end position="823"/>
    </location>
</feature>
<protein>
    <submittedName>
        <fullName evidence="3">Molybdopterin-guanine dinucleotide biosynthesis protein MobB</fullName>
    </submittedName>
</protein>
<keyword evidence="4" id="KW-1185">Reference proteome</keyword>
<reference evidence="3 4" key="1">
    <citation type="submission" date="2021-08" db="EMBL/GenBank/DDBJ databases">
        <title>Culture and genomic analysis of Symbiopectobacterium purcellii sp. nov. gen. nov., isolated from the leafhopper Empoasca decipiens.</title>
        <authorList>
            <person name="Nadal-Jimenez P."/>
            <person name="Siozios S."/>
            <person name="Halliday N."/>
            <person name="Camara M."/>
            <person name="Hurst G.D.D."/>
        </authorList>
    </citation>
    <scope>NUCLEOTIDE SEQUENCE [LARGE SCALE GENOMIC DNA]</scope>
    <source>
        <strain evidence="3 4">SyEd1</strain>
    </source>
</reference>
<proteinExistence type="predicted"/>
<dbReference type="EMBL" id="CP081864">
    <property type="protein sequence ID" value="QZN95448.1"/>
    <property type="molecule type" value="Genomic_DNA"/>
</dbReference>
<evidence type="ECO:0000313" key="4">
    <source>
        <dbReference type="Proteomes" id="UP000825886"/>
    </source>
</evidence>
<feature type="compositionally biased region" description="Basic and acidic residues" evidence="1">
    <location>
        <begin position="713"/>
        <end position="723"/>
    </location>
</feature>
<name>A0ABX9AL04_9ENTR</name>
<organism evidence="3 4">
    <name type="scientific">Symbiopectobacterium purcellii</name>
    <dbReference type="NCBI Taxonomy" id="2871826"/>
    <lineage>
        <taxon>Bacteria</taxon>
        <taxon>Pseudomonadati</taxon>
        <taxon>Pseudomonadota</taxon>
        <taxon>Gammaproteobacteria</taxon>
        <taxon>Enterobacterales</taxon>
        <taxon>Enterobacteriaceae</taxon>
    </lineage>
</organism>
<dbReference type="InterPro" id="IPR040677">
    <property type="entry name" value="LPD7"/>
</dbReference>